<protein>
    <recommendedName>
        <fullName evidence="12">AAA+ ATPase domain-containing protein</fullName>
    </recommendedName>
</protein>
<dbReference type="PROSITE" id="PS00674">
    <property type="entry name" value="AAA"/>
    <property type="match status" value="1"/>
</dbReference>
<evidence type="ECO:0000256" key="11">
    <source>
        <dbReference type="SAM" id="MobiDB-lite"/>
    </source>
</evidence>
<evidence type="ECO:0000256" key="1">
    <source>
        <dbReference type="ARBA" id="ARBA00004273"/>
    </source>
</evidence>
<evidence type="ECO:0000256" key="3">
    <source>
        <dbReference type="ARBA" id="ARBA00022741"/>
    </source>
</evidence>
<keyword evidence="18" id="KW-1185">Reference proteome</keyword>
<dbReference type="GO" id="GO:0005743">
    <property type="term" value="C:mitochondrial inner membrane"/>
    <property type="evidence" value="ECO:0007669"/>
    <property type="project" value="UniProtKB-SubCell"/>
</dbReference>
<dbReference type="InterPro" id="IPR027417">
    <property type="entry name" value="P-loop_NTPase"/>
</dbReference>
<evidence type="ECO:0000313" key="14">
    <source>
        <dbReference type="EMBL" id="KAA0159195.1"/>
    </source>
</evidence>
<name>A0A5A8CNY2_CAFRO</name>
<dbReference type="AlphaFoldDB" id="A0A5A8CNY2"/>
<evidence type="ECO:0000256" key="6">
    <source>
        <dbReference type="ARBA" id="ARBA00023054"/>
    </source>
</evidence>
<dbReference type="InterPro" id="IPR003960">
    <property type="entry name" value="ATPase_AAA_CS"/>
</dbReference>
<dbReference type="GO" id="GO:0007005">
    <property type="term" value="P:mitochondrion organization"/>
    <property type="evidence" value="ECO:0007669"/>
    <property type="project" value="TreeGrafter"/>
</dbReference>
<evidence type="ECO:0000256" key="7">
    <source>
        <dbReference type="ARBA" id="ARBA00023128"/>
    </source>
</evidence>
<feature type="compositionally biased region" description="Low complexity" evidence="11">
    <location>
        <begin position="557"/>
        <end position="575"/>
    </location>
</feature>
<evidence type="ECO:0000256" key="5">
    <source>
        <dbReference type="ARBA" id="ARBA00022840"/>
    </source>
</evidence>
<dbReference type="Pfam" id="PF00004">
    <property type="entry name" value="AAA"/>
    <property type="match status" value="1"/>
</dbReference>
<dbReference type="EMBL" id="VLTM01000023">
    <property type="protein sequence ID" value="KAA0163157.1"/>
    <property type="molecule type" value="Genomic_DNA"/>
</dbReference>
<evidence type="ECO:0000256" key="2">
    <source>
        <dbReference type="ARBA" id="ARBA00004436"/>
    </source>
</evidence>
<organism evidence="13 18">
    <name type="scientific">Cafeteria roenbergensis</name>
    <name type="common">Marine flagellate</name>
    <dbReference type="NCBI Taxonomy" id="33653"/>
    <lineage>
        <taxon>Eukaryota</taxon>
        <taxon>Sar</taxon>
        <taxon>Stramenopiles</taxon>
        <taxon>Bigyra</taxon>
        <taxon>Opalozoa</taxon>
        <taxon>Bicosoecida</taxon>
        <taxon>Cafeteriaceae</taxon>
        <taxon>Cafeteria</taxon>
    </lineage>
</organism>
<dbReference type="EMBL" id="VLTL01000134">
    <property type="protein sequence ID" value="KAA0159195.1"/>
    <property type="molecule type" value="Genomic_DNA"/>
</dbReference>
<evidence type="ECO:0000313" key="15">
    <source>
        <dbReference type="EMBL" id="KAA0163157.1"/>
    </source>
</evidence>
<dbReference type="OrthoDB" id="199596at2759"/>
<proteinExistence type="inferred from homology"/>
<comment type="caution">
    <text evidence="13">The sequence shown here is derived from an EMBL/GenBank/DDBJ whole genome shotgun (WGS) entry which is preliminary data.</text>
</comment>
<evidence type="ECO:0000313" key="17">
    <source>
        <dbReference type="Proteomes" id="UP000322899"/>
    </source>
</evidence>
<evidence type="ECO:0000256" key="4">
    <source>
        <dbReference type="ARBA" id="ARBA00022792"/>
    </source>
</evidence>
<evidence type="ECO:0000256" key="10">
    <source>
        <dbReference type="RuleBase" id="RU003651"/>
    </source>
</evidence>
<dbReference type="GO" id="GO:0016887">
    <property type="term" value="F:ATP hydrolysis activity"/>
    <property type="evidence" value="ECO:0007669"/>
    <property type="project" value="InterPro"/>
</dbReference>
<dbReference type="PANTHER" id="PTHR23075">
    <property type="entry name" value="PUTATIVE ATP-ASE"/>
    <property type="match status" value="1"/>
</dbReference>
<accession>A0A5A8CNY2</accession>
<dbReference type="GO" id="GO:0042645">
    <property type="term" value="C:mitochondrial nucleoid"/>
    <property type="evidence" value="ECO:0007669"/>
    <property type="project" value="UniProtKB-SubCell"/>
</dbReference>
<evidence type="ECO:0000313" key="13">
    <source>
        <dbReference type="EMBL" id="KAA0153880.1"/>
    </source>
</evidence>
<evidence type="ECO:0000313" key="18">
    <source>
        <dbReference type="Proteomes" id="UP000323011"/>
    </source>
</evidence>
<comment type="subcellular location">
    <subcellularLocation>
        <location evidence="1">Mitochondrion inner membrane</location>
    </subcellularLocation>
    <subcellularLocation>
        <location evidence="2">Mitochondrion matrix</location>
        <location evidence="2">Mitochondrion nucleoid</location>
    </subcellularLocation>
</comment>
<dbReference type="Proteomes" id="UP000325113">
    <property type="component" value="Unassembled WGS sequence"/>
</dbReference>
<feature type="domain" description="AAA+ ATPase" evidence="12">
    <location>
        <begin position="309"/>
        <end position="442"/>
    </location>
</feature>
<dbReference type="InterPro" id="IPR021911">
    <property type="entry name" value="ATAD3_N"/>
</dbReference>
<dbReference type="Proteomes" id="UP000324907">
    <property type="component" value="Unassembled WGS sequence"/>
</dbReference>
<dbReference type="OMA" id="HKSITGG"/>
<dbReference type="InterPro" id="IPR003959">
    <property type="entry name" value="ATPase_AAA_core"/>
</dbReference>
<keyword evidence="3 10" id="KW-0547">Nucleotide-binding</keyword>
<keyword evidence="9" id="KW-1135">Mitochondrion nucleoid</keyword>
<gene>
    <name evidence="16" type="ORF">FNF27_04675</name>
    <name evidence="14" type="ORF">FNF28_05951</name>
    <name evidence="13" type="ORF">FNF29_02870</name>
    <name evidence="15" type="ORF">FNF31_02982</name>
</gene>
<dbReference type="GO" id="GO:0005524">
    <property type="term" value="F:ATP binding"/>
    <property type="evidence" value="ECO:0007669"/>
    <property type="project" value="UniProtKB-KW"/>
</dbReference>
<keyword evidence="5 10" id="KW-0067">ATP-binding</keyword>
<dbReference type="Pfam" id="PF12037">
    <property type="entry name" value="ATAD3_N"/>
    <property type="match status" value="1"/>
</dbReference>
<dbReference type="EMBL" id="VLTO01000028">
    <property type="protein sequence ID" value="KAA0173917.1"/>
    <property type="molecule type" value="Genomic_DNA"/>
</dbReference>
<dbReference type="InterPro" id="IPR003593">
    <property type="entry name" value="AAA+_ATPase"/>
</dbReference>
<dbReference type="Proteomes" id="UP000322899">
    <property type="component" value="Unassembled WGS sequence"/>
</dbReference>
<comment type="similarity">
    <text evidence="10">Belongs to the AAA ATPase family.</text>
</comment>
<keyword evidence="4" id="KW-0999">Mitochondrion inner membrane</keyword>
<dbReference type="PANTHER" id="PTHR23075:SF0">
    <property type="entry name" value="ATPASE FAMILY AAA DOMAIN-CONTAINING PROTEIN 3"/>
    <property type="match status" value="1"/>
</dbReference>
<reference evidence="17 18" key="1">
    <citation type="submission" date="2019-07" db="EMBL/GenBank/DDBJ databases">
        <title>Genomes of Cafeteria roenbergensis.</title>
        <authorList>
            <person name="Fischer M.G."/>
            <person name="Hackl T."/>
            <person name="Roman M."/>
        </authorList>
    </citation>
    <scope>NUCLEOTIDE SEQUENCE [LARGE SCALE GENOMIC DNA]</scope>
    <source>
        <strain evidence="13 18">BVI</strain>
        <strain evidence="15 20">Cflag</strain>
        <strain evidence="16 17">E4-10P</strain>
        <strain evidence="14 19">RCC970-E3</strain>
    </source>
</reference>
<sequence length="575" mass="63654">MSSFDAEALERAAKAARELESSKHVKAAVELSKREQNVKVREYDARKAEASADAEKAKAAQIQIAAEERRKTIAFERKAKEELMSRQQQMERQRMREQDQLSRQREQDMLEAKKQADMERDARRLQMEQQIQEERLEGARRRAEAERANIRARAMAEAEGRILEQRKNEDIHARDIQRRSEAKAAELRGAIQEAFSQLSSTLGSYIKDSTALRNTVFVGTALAVGVYGVREGSRVIGRVVERRLLTPALVRETSRTAGTFGLRQRMKRALGMLPAEEVGLDGIVLEDKLSSRIVETASATTNTRRNGAPFRHMLFYGPPGTGKTMVAKRLARTSGLDYAVMSGGDIGPLGKDGVTELHKLLDWGETSKRGLLLFIDEADAFLSSRSRSAMSEDHRNALNALLYRTGEASRSLMLVLATNRPGDLDAAVTDRVDDAVLFGLPDAAGREALVRVYFEKFVVRAGEDAPRRLMGLLPAARASKIEIGEGFTDEYFAELAARTAGFSGRAISKLMLGVQGAVYGRGEPTLTLEIMEDVVQRKLAEFDERRRLAKTDYTDSASEAVTGTAADAAARRSSA</sequence>
<dbReference type="GO" id="GO:0008270">
    <property type="term" value="F:zinc ion binding"/>
    <property type="evidence" value="ECO:0007669"/>
    <property type="project" value="TreeGrafter"/>
</dbReference>
<dbReference type="Gene3D" id="3.40.50.300">
    <property type="entry name" value="P-loop containing nucleotide triphosphate hydrolases"/>
    <property type="match status" value="1"/>
</dbReference>
<evidence type="ECO:0000313" key="19">
    <source>
        <dbReference type="Proteomes" id="UP000324907"/>
    </source>
</evidence>
<keyword evidence="8" id="KW-0472">Membrane</keyword>
<feature type="region of interest" description="Disordered" evidence="11">
    <location>
        <begin position="81"/>
        <end position="118"/>
    </location>
</feature>
<dbReference type="EMBL" id="VLTN01000014">
    <property type="protein sequence ID" value="KAA0153880.1"/>
    <property type="molecule type" value="Genomic_DNA"/>
</dbReference>
<evidence type="ECO:0000256" key="8">
    <source>
        <dbReference type="ARBA" id="ARBA00023136"/>
    </source>
</evidence>
<evidence type="ECO:0000313" key="16">
    <source>
        <dbReference type="EMBL" id="KAA0173917.1"/>
    </source>
</evidence>
<dbReference type="SMART" id="SM00382">
    <property type="entry name" value="AAA"/>
    <property type="match status" value="1"/>
</dbReference>
<feature type="region of interest" description="Disordered" evidence="11">
    <location>
        <begin position="553"/>
        <end position="575"/>
    </location>
</feature>
<evidence type="ECO:0000313" key="20">
    <source>
        <dbReference type="Proteomes" id="UP000325113"/>
    </source>
</evidence>
<keyword evidence="6" id="KW-0175">Coiled coil</keyword>
<dbReference type="Proteomes" id="UP000323011">
    <property type="component" value="Unassembled WGS sequence"/>
</dbReference>
<evidence type="ECO:0000259" key="12">
    <source>
        <dbReference type="SMART" id="SM00382"/>
    </source>
</evidence>
<dbReference type="SUPFAM" id="SSF52540">
    <property type="entry name" value="P-loop containing nucleoside triphosphate hydrolases"/>
    <property type="match status" value="1"/>
</dbReference>
<keyword evidence="7" id="KW-0496">Mitochondrion</keyword>
<evidence type="ECO:0000256" key="9">
    <source>
        <dbReference type="ARBA" id="ARBA00023271"/>
    </source>
</evidence>